<dbReference type="InterPro" id="IPR026444">
    <property type="entry name" value="Secre_tail"/>
</dbReference>
<evidence type="ECO:0000313" key="5">
    <source>
        <dbReference type="Proteomes" id="UP001060919"/>
    </source>
</evidence>
<dbReference type="KEGG" id="aup:AsAng_0009470"/>
<evidence type="ECO:0000313" key="4">
    <source>
        <dbReference type="EMBL" id="BDS10239.1"/>
    </source>
</evidence>
<dbReference type="InterPro" id="IPR029058">
    <property type="entry name" value="AB_hydrolase_fold"/>
</dbReference>
<evidence type="ECO:0000256" key="1">
    <source>
        <dbReference type="ARBA" id="ARBA00022801"/>
    </source>
</evidence>
<accession>A0A916DP12</accession>
<protein>
    <submittedName>
        <fullName evidence="4">Alpha/beta hydrolase fold domain-containing protein</fullName>
    </submittedName>
</protein>
<feature type="chain" id="PRO_5037181688" evidence="2">
    <location>
        <begin position="21"/>
        <end position="419"/>
    </location>
</feature>
<name>A0A916DP12_9BACT</name>
<evidence type="ECO:0000259" key="3">
    <source>
        <dbReference type="Pfam" id="PF20434"/>
    </source>
</evidence>
<sequence length="419" mass="45104">MQKNIFTILILLSIMCSVNAQNHATCNGTRYVSEEFGAVDTTLAVLFGNNVTYAGNNQDLYMDIYEPVGDMATARPAIVLAFGGSFIGGNRGNMSDLCQYYAQRGFVAVTIDYRLYDGALIPLPNATTMTDVVIKAVSDMKAAVRFLKEDAATNNTYKIDPDMIFVGGISAGGIVASHTAYIDSTDAIAASELTAINNNGGFDGNSSANAGMYSSEVRGVVNFSGALRDADYIDANDPPLFSAHDDGDGTVPYGAGNASIFGFPIIAVEGSSEMHTRATTVGIANFLITIPNSTGHVSFFGGNAAQWQDTVLNTSSDFLHDNVLCPLISATNAVELETILANIYPNPSEIDMVVQFEDLPAAYNLAIYDNMGRQVFAEQNIATTRYILRKEYFTAGIYHVNINFKDSQIAPIRSKVIFR</sequence>
<evidence type="ECO:0000256" key="2">
    <source>
        <dbReference type="SAM" id="SignalP"/>
    </source>
</evidence>
<dbReference type="SUPFAM" id="SSF53474">
    <property type="entry name" value="alpha/beta-Hydrolases"/>
    <property type="match status" value="1"/>
</dbReference>
<keyword evidence="1 4" id="KW-0378">Hydrolase</keyword>
<dbReference type="GO" id="GO:0016787">
    <property type="term" value="F:hydrolase activity"/>
    <property type="evidence" value="ECO:0007669"/>
    <property type="project" value="UniProtKB-KW"/>
</dbReference>
<proteinExistence type="predicted"/>
<dbReference type="Gene3D" id="3.40.50.1820">
    <property type="entry name" value="alpha/beta hydrolase"/>
    <property type="match status" value="1"/>
</dbReference>
<keyword evidence="5" id="KW-1185">Reference proteome</keyword>
<dbReference type="Pfam" id="PF20434">
    <property type="entry name" value="BD-FAE"/>
    <property type="match status" value="1"/>
</dbReference>
<gene>
    <name evidence="4" type="ORF">AsAng_0009470</name>
</gene>
<dbReference type="Proteomes" id="UP001060919">
    <property type="component" value="Chromosome"/>
</dbReference>
<dbReference type="InterPro" id="IPR050300">
    <property type="entry name" value="GDXG_lipolytic_enzyme"/>
</dbReference>
<dbReference type="InterPro" id="IPR049492">
    <property type="entry name" value="BD-FAE-like_dom"/>
</dbReference>
<feature type="signal peptide" evidence="2">
    <location>
        <begin position="1"/>
        <end position="20"/>
    </location>
</feature>
<dbReference type="PANTHER" id="PTHR48081">
    <property type="entry name" value="AB HYDROLASE SUPERFAMILY PROTEIN C4A8.06C"/>
    <property type="match status" value="1"/>
</dbReference>
<organism evidence="4 5">
    <name type="scientific">Aureispira anguillae</name>
    <dbReference type="NCBI Taxonomy" id="2864201"/>
    <lineage>
        <taxon>Bacteria</taxon>
        <taxon>Pseudomonadati</taxon>
        <taxon>Bacteroidota</taxon>
        <taxon>Saprospiria</taxon>
        <taxon>Saprospirales</taxon>
        <taxon>Saprospiraceae</taxon>
        <taxon>Aureispira</taxon>
    </lineage>
</organism>
<dbReference type="RefSeq" id="WP_264791567.1">
    <property type="nucleotide sequence ID" value="NZ_AP026867.1"/>
</dbReference>
<keyword evidence="2" id="KW-0732">Signal</keyword>
<dbReference type="NCBIfam" id="TIGR04183">
    <property type="entry name" value="Por_Secre_tail"/>
    <property type="match status" value="1"/>
</dbReference>
<feature type="domain" description="BD-FAE-like" evidence="3">
    <location>
        <begin position="62"/>
        <end position="225"/>
    </location>
</feature>
<reference evidence="4" key="1">
    <citation type="submission" date="2022-09" db="EMBL/GenBank/DDBJ databases">
        <title>Aureispira anguillicida sp. nov., isolated from Leptocephalus of Japanese eel Anguilla japonica.</title>
        <authorList>
            <person name="Yuasa K."/>
            <person name="Mekata T."/>
            <person name="Ikunari K."/>
        </authorList>
    </citation>
    <scope>NUCLEOTIDE SEQUENCE</scope>
    <source>
        <strain evidence="4">EL160426</strain>
    </source>
</reference>
<dbReference type="EMBL" id="AP026867">
    <property type="protein sequence ID" value="BDS10239.1"/>
    <property type="molecule type" value="Genomic_DNA"/>
</dbReference>
<dbReference type="AlphaFoldDB" id="A0A916DP12"/>